<name>A0A090KWY8_STRRB</name>
<protein>
    <submittedName>
        <fullName evidence="3">C2H2-type domain-containing protein</fullName>
    </submittedName>
</protein>
<keyword evidence="2" id="KW-1185">Reference proteome</keyword>
<dbReference type="WBParaSite" id="SRAE_X000212500.1">
    <property type="protein sequence ID" value="SRAE_X000212500.1"/>
    <property type="gene ID" value="WBGene00267703"/>
</dbReference>
<evidence type="ECO:0000313" key="3">
    <source>
        <dbReference type="WBParaSite" id="SRAE_X000212500.1"/>
    </source>
</evidence>
<organism evidence="1">
    <name type="scientific">Strongyloides ratti</name>
    <name type="common">Parasitic roundworm</name>
    <dbReference type="NCBI Taxonomy" id="34506"/>
    <lineage>
        <taxon>Eukaryota</taxon>
        <taxon>Metazoa</taxon>
        <taxon>Ecdysozoa</taxon>
        <taxon>Nematoda</taxon>
        <taxon>Chromadorea</taxon>
        <taxon>Rhabditida</taxon>
        <taxon>Tylenchina</taxon>
        <taxon>Panagrolaimomorpha</taxon>
        <taxon>Strongyloidoidea</taxon>
        <taxon>Strongyloididae</taxon>
        <taxon>Strongyloides</taxon>
    </lineage>
</organism>
<evidence type="ECO:0000313" key="2">
    <source>
        <dbReference type="Proteomes" id="UP000035682"/>
    </source>
</evidence>
<gene>
    <name evidence="1 3 4" type="ORF">SRAE_X000212500</name>
</gene>
<dbReference type="Proteomes" id="UP000035682">
    <property type="component" value="Unplaced"/>
</dbReference>
<dbReference type="WormBase" id="SRAE_X000212500">
    <property type="protein sequence ID" value="SRP00754"/>
    <property type="gene ID" value="WBGene00267703"/>
</dbReference>
<proteinExistence type="predicted"/>
<dbReference type="RefSeq" id="XP_024499596.1">
    <property type="nucleotide sequence ID" value="XM_024644240.1"/>
</dbReference>
<evidence type="ECO:0000313" key="1">
    <source>
        <dbReference type="EMBL" id="CEF60387.1"/>
    </source>
</evidence>
<reference evidence="2" key="1">
    <citation type="submission" date="2014-09" db="EMBL/GenBank/DDBJ databases">
        <authorList>
            <person name="Martin A.A."/>
        </authorList>
    </citation>
    <scope>NUCLEOTIDE SEQUENCE</scope>
    <source>
        <strain evidence="2">ED321</strain>
    </source>
</reference>
<sequence>MDDNIEEAKIVEKNCLYCGILAFFEEQLIEIFYINNVKYFFYVCDNCIKSGIENMDNTSDVKEKEQISFQYVVENKSQPINRLATNFTHYTSDNVKIQHICHGSRAYKKLRSTFVDRLLSIKLSIQEMKLLKLALENEQNENLFDKYIITKTQARKELKESGVKKIIQVQECTKTVFKAMLKQISSHTKKIKKMSGEYRLDIKKLGSETYRRVFNFTSECNICKFNCTTPKKMIEHVLSIHLSIKNCALLKCVTCIKHFSFSKSFLDFYTINRHYANCNYHGGERFKNNLIQSTSDEREIFIYIDKSYGFNILVDYEKTFDLCFSIPDFIPIKP</sequence>
<dbReference type="EMBL" id="LN609398">
    <property type="protein sequence ID" value="CEF60387.1"/>
    <property type="molecule type" value="Genomic_DNA"/>
</dbReference>
<dbReference type="GeneID" id="36385197"/>
<dbReference type="AlphaFoldDB" id="A0A090KWY8"/>
<accession>A0A090KWY8</accession>
<evidence type="ECO:0000313" key="4">
    <source>
        <dbReference type="WormBase" id="SRAE_X000212500"/>
    </source>
</evidence>
<reference evidence="3" key="3">
    <citation type="submission" date="2020-12" db="UniProtKB">
        <authorList>
            <consortium name="WormBaseParasite"/>
        </authorList>
    </citation>
    <scope>IDENTIFICATION</scope>
</reference>
<reference evidence="1" key="2">
    <citation type="submission" date="2014-09" db="EMBL/GenBank/DDBJ databases">
        <authorList>
            <person name="Aslett A.Martin."/>
        </authorList>
    </citation>
    <scope>NUCLEOTIDE SEQUENCE</scope>
    <source>
        <strain evidence="1">ED321 Heterogonic</strain>
    </source>
</reference>
<dbReference type="CTD" id="36385197"/>